<reference evidence="4" key="1">
    <citation type="submission" date="2023-08" db="EMBL/GenBank/DDBJ databases">
        <authorList>
            <person name="Audoor S."/>
            <person name="Bilcke G."/>
        </authorList>
    </citation>
    <scope>NUCLEOTIDE SEQUENCE</scope>
</reference>
<feature type="compositionally biased region" description="Low complexity" evidence="1">
    <location>
        <begin position="451"/>
        <end position="460"/>
    </location>
</feature>
<evidence type="ECO:0000313" key="5">
    <source>
        <dbReference type="Proteomes" id="UP001295423"/>
    </source>
</evidence>
<dbReference type="Proteomes" id="UP001295423">
    <property type="component" value="Unassembled WGS sequence"/>
</dbReference>
<evidence type="ECO:0000259" key="3">
    <source>
        <dbReference type="Pfam" id="PF05547"/>
    </source>
</evidence>
<feature type="compositionally biased region" description="Polar residues" evidence="1">
    <location>
        <begin position="461"/>
        <end position="472"/>
    </location>
</feature>
<feature type="region of interest" description="Disordered" evidence="1">
    <location>
        <begin position="535"/>
        <end position="589"/>
    </location>
</feature>
<sequence length="775" mass="83234">MNQITNLLLIFTLLCLPSLCQGQAETIKVLVVLTQWANHADRALIPKEDIESMWNGPRDPNTAPGEFIAQYIESNSYGKYTIEATVIDWYQLTVTEEEASNGALGNSVPGRPDIEDNLLPALEAAVAGGIDLTEYSRDGSRFIRGVVFMHSGYAGENGGTDCETGADYLNRIQSKSWGTDESIAGTNLFLSTMVTVSVYRGICDLQIQRIGVVIHEWMHAEFGLEDFYDTGGRYNGSRSATGGIGAFGIMSFAGGQGYDYALPGLMNPYCKMEIGALEPIEITVDGIYDARPSAIHPDVYIIREPYEEGEYLLIENRQPLLSDAKLWGPGGIVIYHVDENMEGYGNLVRGGPFVEGWPGNGDHYKVAVLQADSLYELEMAINLGHNDDFWKEGDVLGPGNGESVATDAGTYPNTDSYVDGNIRVTDLIIDLFTAQADGVWSFRVQGLQEAPSSAPSVAPSQDATLSSVPSQKPSTSLAPSLSLAPSFAIEPVNCFEGIDDDPTMFCNCASDCLDDNRDFKCDCVDAEQCCDEYETPPPTAAPQPTPPPTTPPPTAVGDTPPPTAPPTPPPTSPPTPPPTPPPTVLVTNRPTADRQGECLVTVFTNQCDTFMESKNTQDMQQDQCDCYNFCNGVELPCCPFGNDCSISCNGELVAGCQVPAPEPTPPPTPPPTRPINTCQLSINTQSCDTVSWTDMQPVQGCDCYNFCNGAYSSCCTAGQPCGMECGGSVVAGCEFMSQPNGTPTPVPVTPVPTTATPTADPGPSTFFFWPDGMMR</sequence>
<feature type="compositionally biased region" description="Pro residues" evidence="1">
    <location>
        <begin position="535"/>
        <end position="583"/>
    </location>
</feature>
<organism evidence="4 5">
    <name type="scientific">Cylindrotheca closterium</name>
    <dbReference type="NCBI Taxonomy" id="2856"/>
    <lineage>
        <taxon>Eukaryota</taxon>
        <taxon>Sar</taxon>
        <taxon>Stramenopiles</taxon>
        <taxon>Ochrophyta</taxon>
        <taxon>Bacillariophyta</taxon>
        <taxon>Bacillariophyceae</taxon>
        <taxon>Bacillariophycidae</taxon>
        <taxon>Bacillariales</taxon>
        <taxon>Bacillariaceae</taxon>
        <taxon>Cylindrotheca</taxon>
    </lineage>
</organism>
<feature type="region of interest" description="Disordered" evidence="1">
    <location>
        <begin position="451"/>
        <end position="479"/>
    </location>
</feature>
<keyword evidence="2" id="KW-0732">Signal</keyword>
<feature type="chain" id="PRO_5041896956" description="Peptidase M6-like domain-containing protein" evidence="2">
    <location>
        <begin position="23"/>
        <end position="775"/>
    </location>
</feature>
<protein>
    <recommendedName>
        <fullName evidence="3">Peptidase M6-like domain-containing protein</fullName>
    </recommendedName>
</protein>
<feature type="compositionally biased region" description="Low complexity" evidence="1">
    <location>
        <begin position="751"/>
        <end position="764"/>
    </location>
</feature>
<dbReference type="InterPro" id="IPR008757">
    <property type="entry name" value="Peptidase_M6-like_domain"/>
</dbReference>
<feature type="domain" description="Peptidase M6-like" evidence="3">
    <location>
        <begin position="68"/>
        <end position="275"/>
    </location>
</feature>
<gene>
    <name evidence="4" type="ORF">CYCCA115_LOCUS8440</name>
</gene>
<keyword evidence="5" id="KW-1185">Reference proteome</keyword>
<proteinExistence type="predicted"/>
<evidence type="ECO:0000256" key="2">
    <source>
        <dbReference type="SAM" id="SignalP"/>
    </source>
</evidence>
<dbReference type="AlphaFoldDB" id="A0AAD2FJI9"/>
<accession>A0AAD2FJI9</accession>
<dbReference type="PANTHER" id="PTHR41775:SF1">
    <property type="entry name" value="PEPTIDASE M6-LIKE DOMAIN-CONTAINING PROTEIN"/>
    <property type="match status" value="1"/>
</dbReference>
<evidence type="ECO:0000256" key="1">
    <source>
        <dbReference type="SAM" id="MobiDB-lite"/>
    </source>
</evidence>
<dbReference type="GO" id="GO:0008233">
    <property type="term" value="F:peptidase activity"/>
    <property type="evidence" value="ECO:0007669"/>
    <property type="project" value="InterPro"/>
</dbReference>
<dbReference type="GO" id="GO:0006508">
    <property type="term" value="P:proteolysis"/>
    <property type="evidence" value="ECO:0007669"/>
    <property type="project" value="InterPro"/>
</dbReference>
<dbReference type="Pfam" id="PF05547">
    <property type="entry name" value="Peptidase_M6"/>
    <property type="match status" value="1"/>
</dbReference>
<dbReference type="EMBL" id="CAKOGP040001113">
    <property type="protein sequence ID" value="CAJ1943439.1"/>
    <property type="molecule type" value="Genomic_DNA"/>
</dbReference>
<feature type="region of interest" description="Disordered" evidence="1">
    <location>
        <begin position="744"/>
        <end position="764"/>
    </location>
</feature>
<dbReference type="PRINTS" id="PR01217">
    <property type="entry name" value="PRICHEXTENSN"/>
</dbReference>
<dbReference type="PANTHER" id="PTHR41775">
    <property type="entry name" value="SECRETED PROTEIN-RELATED"/>
    <property type="match status" value="1"/>
</dbReference>
<comment type="caution">
    <text evidence="4">The sequence shown here is derived from an EMBL/GenBank/DDBJ whole genome shotgun (WGS) entry which is preliminary data.</text>
</comment>
<feature type="signal peptide" evidence="2">
    <location>
        <begin position="1"/>
        <end position="22"/>
    </location>
</feature>
<name>A0AAD2FJI9_9STRA</name>
<evidence type="ECO:0000313" key="4">
    <source>
        <dbReference type="EMBL" id="CAJ1943439.1"/>
    </source>
</evidence>